<feature type="transmembrane region" description="Helical" evidence="1">
    <location>
        <begin position="193"/>
        <end position="217"/>
    </location>
</feature>
<proteinExistence type="predicted"/>
<dbReference type="Pfam" id="PF20153">
    <property type="entry name" value="DUF6535"/>
    <property type="match status" value="1"/>
</dbReference>
<keyword evidence="1" id="KW-1133">Transmembrane helix</keyword>
<comment type="caution">
    <text evidence="3">The sequence shown here is derived from an EMBL/GenBank/DDBJ whole genome shotgun (WGS) entry which is preliminary data.</text>
</comment>
<dbReference type="EMBL" id="JARKIF010000019">
    <property type="protein sequence ID" value="KAJ7618790.1"/>
    <property type="molecule type" value="Genomic_DNA"/>
</dbReference>
<feature type="transmembrane region" description="Helical" evidence="1">
    <location>
        <begin position="163"/>
        <end position="187"/>
    </location>
</feature>
<evidence type="ECO:0000256" key="1">
    <source>
        <dbReference type="SAM" id="Phobius"/>
    </source>
</evidence>
<feature type="non-terminal residue" evidence="3">
    <location>
        <position position="1"/>
    </location>
</feature>
<reference evidence="3" key="1">
    <citation type="submission" date="2023-03" db="EMBL/GenBank/DDBJ databases">
        <title>Massive genome expansion in bonnet fungi (Mycena s.s.) driven by repeated elements and novel gene families across ecological guilds.</title>
        <authorList>
            <consortium name="Lawrence Berkeley National Laboratory"/>
            <person name="Harder C.B."/>
            <person name="Miyauchi S."/>
            <person name="Viragh M."/>
            <person name="Kuo A."/>
            <person name="Thoen E."/>
            <person name="Andreopoulos B."/>
            <person name="Lu D."/>
            <person name="Skrede I."/>
            <person name="Drula E."/>
            <person name="Henrissat B."/>
            <person name="Morin E."/>
            <person name="Kohler A."/>
            <person name="Barry K."/>
            <person name="LaButti K."/>
            <person name="Morin E."/>
            <person name="Salamov A."/>
            <person name="Lipzen A."/>
            <person name="Mereny Z."/>
            <person name="Hegedus B."/>
            <person name="Baldrian P."/>
            <person name="Stursova M."/>
            <person name="Weitz H."/>
            <person name="Taylor A."/>
            <person name="Grigoriev I.V."/>
            <person name="Nagy L.G."/>
            <person name="Martin F."/>
            <person name="Kauserud H."/>
        </authorList>
    </citation>
    <scope>NUCLEOTIDE SEQUENCE</scope>
    <source>
        <strain evidence="3">9284</strain>
    </source>
</reference>
<protein>
    <recommendedName>
        <fullName evidence="2">DUF6535 domain-containing protein</fullName>
    </recommendedName>
</protein>
<gene>
    <name evidence="3" type="ORF">FB45DRAFT_932471</name>
</gene>
<keyword evidence="1" id="KW-0812">Transmembrane</keyword>
<evidence type="ECO:0000313" key="3">
    <source>
        <dbReference type="EMBL" id="KAJ7618790.1"/>
    </source>
</evidence>
<keyword evidence="1" id="KW-0472">Membrane</keyword>
<keyword evidence="4" id="KW-1185">Reference proteome</keyword>
<evidence type="ECO:0000313" key="4">
    <source>
        <dbReference type="Proteomes" id="UP001221142"/>
    </source>
</evidence>
<feature type="transmembrane region" description="Helical" evidence="1">
    <location>
        <begin position="48"/>
        <end position="71"/>
    </location>
</feature>
<accession>A0AAD7BFC7</accession>
<dbReference type="Proteomes" id="UP001221142">
    <property type="component" value="Unassembled WGS sequence"/>
</dbReference>
<organism evidence="3 4">
    <name type="scientific">Roridomyces roridus</name>
    <dbReference type="NCBI Taxonomy" id="1738132"/>
    <lineage>
        <taxon>Eukaryota</taxon>
        <taxon>Fungi</taxon>
        <taxon>Dikarya</taxon>
        <taxon>Basidiomycota</taxon>
        <taxon>Agaricomycotina</taxon>
        <taxon>Agaricomycetes</taxon>
        <taxon>Agaricomycetidae</taxon>
        <taxon>Agaricales</taxon>
        <taxon>Marasmiineae</taxon>
        <taxon>Mycenaceae</taxon>
        <taxon>Roridomyces</taxon>
    </lineage>
</organism>
<name>A0AAD7BFC7_9AGAR</name>
<evidence type="ECO:0000259" key="2">
    <source>
        <dbReference type="Pfam" id="PF20153"/>
    </source>
</evidence>
<dbReference type="InterPro" id="IPR045338">
    <property type="entry name" value="DUF6535"/>
</dbReference>
<dbReference type="AlphaFoldDB" id="A0AAD7BFC7"/>
<sequence length="509" mass="55811">MPAKSSEFGPTGTADIPLVAADLWALYLENANKRAAARAELWNRSLGAFLLFAGLFAGVVSSFVISGAGGLQSDPQVNLLQNISATLSHTGATHSASGFPSTTVVINFLWFSSLTFTLISALAAVLAQTWLANFSFIPTEGFNGAMERWIHDDKAHRWRLHKAITWITVLIQLSLFLFLAGFALQAVADDRSLGWLIVAFVGFTLVMYIIITVLPWISPKTPFRTPFSDLTIRTQRPEDSIEDPDLHTPTGGKIAPSHSQASFISTCRNLLKTPDKTHVMLGIYSSLLMNNSSRNAVLDAAVAELMNVTRPRLTPANCESLMEFGLPATLCLRMRQLCQPRAEQNPALAERMKIYLRAITWMVNEETAHVAQLAQAFSPLLQAGDGPLLRLHTLPPECQVISFGVRTHILASDRNSGQIRPTHLFTIAENLEPESASTVFRAAARFAVETAQSNKRDSIGFIRTFVEQLENAWKFTVCSTAVQLLTEDRFDRQIAGLEALSNLAGDGTT</sequence>
<feature type="transmembrane region" description="Helical" evidence="1">
    <location>
        <begin position="108"/>
        <end position="127"/>
    </location>
</feature>
<feature type="domain" description="DUF6535" evidence="2">
    <location>
        <begin position="24"/>
        <end position="186"/>
    </location>
</feature>